<accession>A0A0P1B4T6</accession>
<reference evidence="3" key="1">
    <citation type="submission" date="2014-09" db="EMBL/GenBank/DDBJ databases">
        <authorList>
            <person name="Sharma Rahul"/>
            <person name="Thines Marco"/>
        </authorList>
    </citation>
    <scope>NUCLEOTIDE SEQUENCE [LARGE SCALE GENOMIC DNA]</scope>
</reference>
<name>A0A0P1B4T6_PLAHL</name>
<organism evidence="2 3">
    <name type="scientific">Plasmopara halstedii</name>
    <name type="common">Downy mildew of sunflower</name>
    <dbReference type="NCBI Taxonomy" id="4781"/>
    <lineage>
        <taxon>Eukaryota</taxon>
        <taxon>Sar</taxon>
        <taxon>Stramenopiles</taxon>
        <taxon>Oomycota</taxon>
        <taxon>Peronosporomycetes</taxon>
        <taxon>Peronosporales</taxon>
        <taxon>Peronosporaceae</taxon>
        <taxon>Plasmopara</taxon>
    </lineage>
</organism>
<evidence type="ECO:0000313" key="2">
    <source>
        <dbReference type="EMBL" id="CEG49794.1"/>
    </source>
</evidence>
<keyword evidence="3" id="KW-1185">Reference proteome</keyword>
<dbReference type="EMBL" id="CCYD01003092">
    <property type="protein sequence ID" value="CEG49794.1"/>
    <property type="molecule type" value="Genomic_DNA"/>
</dbReference>
<proteinExistence type="predicted"/>
<dbReference type="Proteomes" id="UP000054928">
    <property type="component" value="Unassembled WGS sequence"/>
</dbReference>
<feature type="chain" id="PRO_5006059181" evidence="1">
    <location>
        <begin position="21"/>
        <end position="105"/>
    </location>
</feature>
<protein>
    <submittedName>
        <fullName evidence="2">RxLR-like protein</fullName>
    </submittedName>
</protein>
<evidence type="ECO:0000313" key="3">
    <source>
        <dbReference type="Proteomes" id="UP000054928"/>
    </source>
</evidence>
<dbReference type="AlphaFoldDB" id="A0A0P1B4T6"/>
<keyword evidence="1" id="KW-0732">Signal</keyword>
<dbReference type="RefSeq" id="XP_024586163.1">
    <property type="nucleotide sequence ID" value="XM_024721022.1"/>
</dbReference>
<feature type="signal peptide" evidence="1">
    <location>
        <begin position="1"/>
        <end position="20"/>
    </location>
</feature>
<evidence type="ECO:0000256" key="1">
    <source>
        <dbReference type="SAM" id="SignalP"/>
    </source>
</evidence>
<dbReference type="GeneID" id="36402594"/>
<sequence>MRLGFIFFVLVALHIASISATTQRTFKPILDSIPEDKVLETKKTGRVKAFAEILSKLRSSIAGRYDSDFRHTSEVQKLLDSSKSAKKWSLGGLTARLKSMRFKLK</sequence>